<dbReference type="InterPro" id="IPR036291">
    <property type="entry name" value="NAD(P)-bd_dom_sf"/>
</dbReference>
<keyword evidence="3" id="KW-0809">Transit peptide</keyword>
<dbReference type="FunFam" id="3.40.50.720:FF:000147">
    <property type="entry name" value="Reticulon-4-interacting protein 1 homolog, mitochondrial"/>
    <property type="match status" value="1"/>
</dbReference>
<feature type="domain" description="Enoyl reductase (ER)" evidence="6">
    <location>
        <begin position="69"/>
        <end position="416"/>
    </location>
</feature>
<dbReference type="Proteomes" id="UP000325440">
    <property type="component" value="Unassembled WGS sequence"/>
</dbReference>
<dbReference type="SUPFAM" id="SSF50129">
    <property type="entry name" value="GroES-like"/>
    <property type="match status" value="1"/>
</dbReference>
<protein>
    <submittedName>
        <fullName evidence="7">NAD(P)-binding domain,GroES-like,Polyketide synthase, enoylreductase domain,Alcohol dehydrogenase, N</fullName>
    </submittedName>
</protein>
<dbReference type="PANTHER" id="PTHR11695:SF294">
    <property type="entry name" value="RETICULON-4-INTERACTING PROTEIN 1, MITOCHONDRIAL"/>
    <property type="match status" value="1"/>
</dbReference>
<dbReference type="InterPro" id="IPR013154">
    <property type="entry name" value="ADH-like_N"/>
</dbReference>
<dbReference type="Pfam" id="PF13602">
    <property type="entry name" value="ADH_zinc_N_2"/>
    <property type="match status" value="1"/>
</dbReference>
<gene>
    <name evidence="7" type="ORF">CINCED_3A012843</name>
</gene>
<proteinExistence type="inferred from homology"/>
<evidence type="ECO:0000313" key="7">
    <source>
        <dbReference type="EMBL" id="VVC30915.1"/>
    </source>
</evidence>
<dbReference type="SUPFAM" id="SSF51735">
    <property type="entry name" value="NAD(P)-binding Rossmann-fold domains"/>
    <property type="match status" value="1"/>
</dbReference>
<dbReference type="Gene3D" id="3.40.50.720">
    <property type="entry name" value="NAD(P)-binding Rossmann-like Domain"/>
    <property type="match status" value="1"/>
</dbReference>
<dbReference type="AlphaFoldDB" id="A0A5E4MFD8"/>
<evidence type="ECO:0000256" key="2">
    <source>
        <dbReference type="ARBA" id="ARBA00010371"/>
    </source>
</evidence>
<organism evidence="7 8">
    <name type="scientific">Cinara cedri</name>
    <dbReference type="NCBI Taxonomy" id="506608"/>
    <lineage>
        <taxon>Eukaryota</taxon>
        <taxon>Metazoa</taxon>
        <taxon>Ecdysozoa</taxon>
        <taxon>Arthropoda</taxon>
        <taxon>Hexapoda</taxon>
        <taxon>Insecta</taxon>
        <taxon>Pterygota</taxon>
        <taxon>Neoptera</taxon>
        <taxon>Paraneoptera</taxon>
        <taxon>Hemiptera</taxon>
        <taxon>Sternorrhyncha</taxon>
        <taxon>Aphidomorpha</taxon>
        <taxon>Aphidoidea</taxon>
        <taxon>Aphididae</taxon>
        <taxon>Lachninae</taxon>
        <taxon>Cinara</taxon>
    </lineage>
</organism>
<dbReference type="GO" id="GO:0016491">
    <property type="term" value="F:oxidoreductase activity"/>
    <property type="evidence" value="ECO:0007669"/>
    <property type="project" value="UniProtKB-KW"/>
</dbReference>
<evidence type="ECO:0000256" key="5">
    <source>
        <dbReference type="ARBA" id="ARBA00023128"/>
    </source>
</evidence>
<reference evidence="7 8" key="1">
    <citation type="submission" date="2019-08" db="EMBL/GenBank/DDBJ databases">
        <authorList>
            <person name="Alioto T."/>
            <person name="Alioto T."/>
            <person name="Gomez Garrido J."/>
        </authorList>
    </citation>
    <scope>NUCLEOTIDE SEQUENCE [LARGE SCALE GENOMIC DNA]</scope>
</reference>
<evidence type="ECO:0000256" key="3">
    <source>
        <dbReference type="ARBA" id="ARBA00022946"/>
    </source>
</evidence>
<dbReference type="InterPro" id="IPR037397">
    <property type="entry name" value="RTN4IP1"/>
</dbReference>
<dbReference type="OrthoDB" id="48317at2759"/>
<comment type="subcellular location">
    <subcellularLocation>
        <location evidence="1">Mitochondrion</location>
    </subcellularLocation>
</comment>
<evidence type="ECO:0000313" key="8">
    <source>
        <dbReference type="Proteomes" id="UP000325440"/>
    </source>
</evidence>
<dbReference type="GO" id="GO:0005739">
    <property type="term" value="C:mitochondrion"/>
    <property type="evidence" value="ECO:0007669"/>
    <property type="project" value="UniProtKB-SubCell"/>
</dbReference>
<dbReference type="InterPro" id="IPR020843">
    <property type="entry name" value="ER"/>
</dbReference>
<dbReference type="Gene3D" id="3.90.180.10">
    <property type="entry name" value="Medium-chain alcohol dehydrogenases, catalytic domain"/>
    <property type="match status" value="1"/>
</dbReference>
<dbReference type="CDD" id="cd08248">
    <property type="entry name" value="RTN4I1"/>
    <property type="match status" value="1"/>
</dbReference>
<evidence type="ECO:0000256" key="4">
    <source>
        <dbReference type="ARBA" id="ARBA00023002"/>
    </source>
</evidence>
<dbReference type="InterPro" id="IPR011032">
    <property type="entry name" value="GroES-like_sf"/>
</dbReference>
<dbReference type="Pfam" id="PF08240">
    <property type="entry name" value="ADH_N"/>
    <property type="match status" value="1"/>
</dbReference>
<dbReference type="PANTHER" id="PTHR11695">
    <property type="entry name" value="ALCOHOL DEHYDROGENASE RELATED"/>
    <property type="match status" value="1"/>
</dbReference>
<name>A0A5E4MFD8_9HEMI</name>
<sequence length="430" mass="47037">MSKSITIRSTLRSLSISPQNYVFVTRTLQRAFTSAATTVYNCDDMSVDQTTAKTMWSSKMIAWQAHSYSTIDDLVLTSNARSPVMVRPKEVLVRIKASSVNPLDIMMAEGYGQVLLGTIRQAQQLSLHKPVEFPLTLGRDFCGEIIAKGVKVKNDLNIGDIVMGVVPPFHQGCHAEYVTVPDGLVAKKPAHITNEEAAGLLYTGLTAWAALKVAGGLCVLKAAEKNILVIGGSGGVGNCAIQLLKHWGAKVTTTCHSNAISLVKGLKPDNIVDYTTKDVQKQLEQFGKFDLILDAAGIPYDNISTYTPLLKGWSCSAFITLRSPILQNTDSYGFFGGMFKNAIDLVVPNILSGAVFKGSSFRWGTFIPLESGVKELAKLVVEKKMIIPIEKTYKFMDLKDAYKRVQEGHLRGKIIITFDKPSLDKARLTN</sequence>
<comment type="similarity">
    <text evidence="2">Belongs to the zinc-containing alcohol dehydrogenase family. Quinone oxidoreductase subfamily.</text>
</comment>
<dbReference type="InterPro" id="IPR050700">
    <property type="entry name" value="YIM1/Zinc_Alcohol_DH_Fams"/>
</dbReference>
<accession>A0A5E4MFD8</accession>
<keyword evidence="5" id="KW-0496">Mitochondrion</keyword>
<dbReference type="SMART" id="SM00829">
    <property type="entry name" value="PKS_ER"/>
    <property type="match status" value="1"/>
</dbReference>
<keyword evidence="8" id="KW-1185">Reference proteome</keyword>
<keyword evidence="4" id="KW-0560">Oxidoreductase</keyword>
<evidence type="ECO:0000259" key="6">
    <source>
        <dbReference type="SMART" id="SM00829"/>
    </source>
</evidence>
<dbReference type="EMBL" id="CABPRJ010000549">
    <property type="protein sequence ID" value="VVC30915.1"/>
    <property type="molecule type" value="Genomic_DNA"/>
</dbReference>
<evidence type="ECO:0000256" key="1">
    <source>
        <dbReference type="ARBA" id="ARBA00004173"/>
    </source>
</evidence>